<feature type="binding site" evidence="11">
    <location>
        <position position="169"/>
    </location>
    <ligand>
        <name>substrate</name>
    </ligand>
</feature>
<dbReference type="NCBIfam" id="NF003652">
    <property type="entry name" value="PRK05286.2-5"/>
    <property type="match status" value="1"/>
</dbReference>
<dbReference type="EMBL" id="BMCP01000001">
    <property type="protein sequence ID" value="GGE30468.1"/>
    <property type="molecule type" value="Genomic_DNA"/>
</dbReference>
<protein>
    <recommendedName>
        <fullName evidence="11">Dihydroorotate dehydrogenase (quinone)</fullName>
        <ecNumber evidence="11">1.3.5.2</ecNumber>
    </recommendedName>
    <alternativeName>
        <fullName evidence="11">DHOdehase</fullName>
        <shortName evidence="11">DHOD</shortName>
        <shortName evidence="11">DHODase</shortName>
    </alternativeName>
    <alternativeName>
        <fullName evidence="11">Dihydroorotate oxidase</fullName>
    </alternativeName>
</protein>
<feature type="binding site" evidence="11">
    <location>
        <position position="65"/>
    </location>
    <ligand>
        <name>substrate</name>
    </ligand>
</feature>
<evidence type="ECO:0000256" key="11">
    <source>
        <dbReference type="HAMAP-Rule" id="MF_00225"/>
    </source>
</evidence>
<evidence type="ECO:0000313" key="13">
    <source>
        <dbReference type="EMBL" id="GGE30468.1"/>
    </source>
</evidence>
<dbReference type="GO" id="GO:0044205">
    <property type="term" value="P:'de novo' UMP biosynthetic process"/>
    <property type="evidence" value="ECO:0007669"/>
    <property type="project" value="UniProtKB-UniRule"/>
</dbReference>
<feature type="binding site" evidence="11">
    <location>
        <position position="174"/>
    </location>
    <ligand>
        <name>substrate</name>
    </ligand>
</feature>
<evidence type="ECO:0000256" key="4">
    <source>
        <dbReference type="ARBA" id="ARBA00005359"/>
    </source>
</evidence>
<evidence type="ECO:0000256" key="1">
    <source>
        <dbReference type="ARBA" id="ARBA00003125"/>
    </source>
</evidence>
<dbReference type="CDD" id="cd04738">
    <property type="entry name" value="DHOD_2_like"/>
    <property type="match status" value="1"/>
</dbReference>
<proteinExistence type="inferred from homology"/>
<keyword evidence="8 11" id="KW-0560">Oxidoreductase</keyword>
<dbReference type="PROSITE" id="PS00911">
    <property type="entry name" value="DHODEHASE_1"/>
    <property type="match status" value="1"/>
</dbReference>
<comment type="similarity">
    <text evidence="4 11">Belongs to the dihydroorotate dehydrogenase family. Type 2 subfamily.</text>
</comment>
<accession>A0A8J2YFM7</accession>
<feature type="binding site" evidence="11">
    <location>
        <begin position="239"/>
        <end position="240"/>
    </location>
    <ligand>
        <name>substrate</name>
    </ligand>
</feature>
<name>A0A8J2YFM7_9RHOB</name>
<comment type="function">
    <text evidence="1 11">Catalyzes the conversion of dihydroorotate to orotate with quinone as electron acceptor.</text>
</comment>
<feature type="binding site" evidence="11">
    <location>
        <begin position="61"/>
        <end position="65"/>
    </location>
    <ligand>
        <name>FMN</name>
        <dbReference type="ChEBI" id="CHEBI:58210"/>
    </ligand>
</feature>
<dbReference type="InterPro" id="IPR050074">
    <property type="entry name" value="DHO_dehydrogenase"/>
</dbReference>
<evidence type="ECO:0000256" key="6">
    <source>
        <dbReference type="ARBA" id="ARBA00022643"/>
    </source>
</evidence>
<feature type="binding site" evidence="11">
    <location>
        <position position="85"/>
    </location>
    <ligand>
        <name>FMN</name>
        <dbReference type="ChEBI" id="CHEBI:58210"/>
    </ligand>
</feature>
<evidence type="ECO:0000256" key="10">
    <source>
        <dbReference type="ARBA" id="ARBA00048639"/>
    </source>
</evidence>
<feature type="binding site" evidence="11">
    <location>
        <position position="261"/>
    </location>
    <ligand>
        <name>FMN</name>
        <dbReference type="ChEBI" id="CHEBI:58210"/>
    </ligand>
</feature>
<reference evidence="13" key="2">
    <citation type="submission" date="2020-09" db="EMBL/GenBank/DDBJ databases">
        <authorList>
            <person name="Sun Q."/>
            <person name="Sedlacek I."/>
        </authorList>
    </citation>
    <scope>NUCLEOTIDE SEQUENCE</scope>
    <source>
        <strain evidence="13">CCM 7684</strain>
    </source>
</reference>
<keyword evidence="11" id="KW-1003">Cell membrane</keyword>
<gene>
    <name evidence="11 13" type="primary">pyrD</name>
    <name evidence="13" type="ORF">GCM10007276_04590</name>
</gene>
<keyword evidence="9 11" id="KW-0472">Membrane</keyword>
<feature type="domain" description="Dihydroorotate dehydrogenase catalytic" evidence="12">
    <location>
        <begin position="44"/>
        <end position="332"/>
    </location>
</feature>
<comment type="catalytic activity">
    <reaction evidence="10 11">
        <text>(S)-dihydroorotate + a quinone = orotate + a quinol</text>
        <dbReference type="Rhea" id="RHEA:30187"/>
        <dbReference type="ChEBI" id="CHEBI:24646"/>
        <dbReference type="ChEBI" id="CHEBI:30839"/>
        <dbReference type="ChEBI" id="CHEBI:30864"/>
        <dbReference type="ChEBI" id="CHEBI:132124"/>
        <dbReference type="EC" id="1.3.5.2"/>
    </reaction>
</comment>
<dbReference type="InterPro" id="IPR013785">
    <property type="entry name" value="Aldolase_TIM"/>
</dbReference>
<keyword evidence="6 11" id="KW-0288">FMN</keyword>
<feature type="binding site" evidence="11">
    <location>
        <position position="290"/>
    </location>
    <ligand>
        <name>FMN</name>
        <dbReference type="ChEBI" id="CHEBI:58210"/>
    </ligand>
</feature>
<feature type="binding site" evidence="11">
    <location>
        <begin position="311"/>
        <end position="312"/>
    </location>
    <ligand>
        <name>FMN</name>
        <dbReference type="ChEBI" id="CHEBI:58210"/>
    </ligand>
</feature>
<evidence type="ECO:0000256" key="7">
    <source>
        <dbReference type="ARBA" id="ARBA00022975"/>
    </source>
</evidence>
<dbReference type="NCBIfam" id="TIGR01036">
    <property type="entry name" value="pyrD_sub2"/>
    <property type="match status" value="1"/>
</dbReference>
<dbReference type="GO" id="GO:0005737">
    <property type="term" value="C:cytoplasm"/>
    <property type="evidence" value="ECO:0007669"/>
    <property type="project" value="InterPro"/>
</dbReference>
<dbReference type="GO" id="GO:0006207">
    <property type="term" value="P:'de novo' pyrimidine nucleobase biosynthetic process"/>
    <property type="evidence" value="ECO:0007669"/>
    <property type="project" value="UniProtKB-UniRule"/>
</dbReference>
<dbReference type="NCBIfam" id="NF003645">
    <property type="entry name" value="PRK05286.1-2"/>
    <property type="match status" value="1"/>
</dbReference>
<comment type="caution">
    <text evidence="13">The sequence shown here is derived from an EMBL/GenBank/DDBJ whole genome shotgun (WGS) entry which is preliminary data.</text>
</comment>
<keyword evidence="7 11" id="KW-0665">Pyrimidine biosynthesis</keyword>
<feature type="binding site" evidence="11">
    <location>
        <position position="138"/>
    </location>
    <ligand>
        <name>FMN</name>
        <dbReference type="ChEBI" id="CHEBI:58210"/>
    </ligand>
</feature>
<dbReference type="InterPro" id="IPR001295">
    <property type="entry name" value="Dihydroorotate_DH_CS"/>
</dbReference>
<evidence type="ECO:0000256" key="2">
    <source>
        <dbReference type="ARBA" id="ARBA00004370"/>
    </source>
</evidence>
<comment type="subcellular location">
    <subcellularLocation>
        <location evidence="11">Cell membrane</location>
        <topology evidence="11">Peripheral membrane protein</topology>
    </subcellularLocation>
    <subcellularLocation>
        <location evidence="2">Membrane</location>
    </subcellularLocation>
</comment>
<feature type="binding site" evidence="11">
    <location>
        <position position="169"/>
    </location>
    <ligand>
        <name>FMN</name>
        <dbReference type="ChEBI" id="CHEBI:58210"/>
    </ligand>
</feature>
<dbReference type="EC" id="1.3.5.2" evidence="11"/>
<dbReference type="GO" id="GO:0106430">
    <property type="term" value="F:dihydroorotate dehydrogenase (quinone) activity"/>
    <property type="evidence" value="ECO:0007669"/>
    <property type="project" value="UniProtKB-EC"/>
</dbReference>
<keyword evidence="5 11" id="KW-0285">Flavoprotein</keyword>
<evidence type="ECO:0000259" key="12">
    <source>
        <dbReference type="Pfam" id="PF01180"/>
    </source>
</evidence>
<evidence type="ECO:0000256" key="5">
    <source>
        <dbReference type="ARBA" id="ARBA00022630"/>
    </source>
</evidence>
<dbReference type="RefSeq" id="WP_188408080.1">
    <property type="nucleotide sequence ID" value="NZ_BMCP01000001.1"/>
</dbReference>
<evidence type="ECO:0000256" key="9">
    <source>
        <dbReference type="ARBA" id="ARBA00023136"/>
    </source>
</evidence>
<dbReference type="Proteomes" id="UP000602745">
    <property type="component" value="Unassembled WGS sequence"/>
</dbReference>
<evidence type="ECO:0000256" key="8">
    <source>
        <dbReference type="ARBA" id="ARBA00023002"/>
    </source>
</evidence>
<dbReference type="PROSITE" id="PS00912">
    <property type="entry name" value="DHODEHASE_2"/>
    <property type="match status" value="1"/>
</dbReference>
<dbReference type="GO" id="GO:0005886">
    <property type="term" value="C:plasma membrane"/>
    <property type="evidence" value="ECO:0007669"/>
    <property type="project" value="UniProtKB-SubCell"/>
</dbReference>
<feature type="binding site" evidence="11">
    <location>
        <begin position="110"/>
        <end position="114"/>
    </location>
    <ligand>
        <name>substrate</name>
    </ligand>
</feature>
<evidence type="ECO:0000313" key="14">
    <source>
        <dbReference type="Proteomes" id="UP000602745"/>
    </source>
</evidence>
<reference evidence="13" key="1">
    <citation type="journal article" date="2014" name="Int. J. Syst. Evol. Microbiol.">
        <title>Complete genome sequence of Corynebacterium casei LMG S-19264T (=DSM 44701T), isolated from a smear-ripened cheese.</title>
        <authorList>
            <consortium name="US DOE Joint Genome Institute (JGI-PGF)"/>
            <person name="Walter F."/>
            <person name="Albersmeier A."/>
            <person name="Kalinowski J."/>
            <person name="Ruckert C."/>
        </authorList>
    </citation>
    <scope>NUCLEOTIDE SEQUENCE</scope>
    <source>
        <strain evidence="13">CCM 7684</strain>
    </source>
</reference>
<dbReference type="HAMAP" id="MF_00225">
    <property type="entry name" value="DHO_dh_type2"/>
    <property type="match status" value="1"/>
</dbReference>
<evidence type="ECO:0000256" key="3">
    <source>
        <dbReference type="ARBA" id="ARBA00005161"/>
    </source>
</evidence>
<dbReference type="PANTHER" id="PTHR48109">
    <property type="entry name" value="DIHYDROOROTATE DEHYDROGENASE (QUINONE), MITOCHONDRIAL-RELATED"/>
    <property type="match status" value="1"/>
</dbReference>
<feature type="binding site" evidence="11">
    <location>
        <position position="210"/>
    </location>
    <ligand>
        <name>FMN</name>
        <dbReference type="ChEBI" id="CHEBI:58210"/>
    </ligand>
</feature>
<comment type="subunit">
    <text evidence="11">Monomer.</text>
</comment>
<sequence length="359" mass="37803">MISAAWPLARLGFSLLDPETAHHLTIAALKRMPPQRRKADDAKLATTVAGLSFPNPLGLAAGFDKNAEVPAAMLALGFGFVEVGTVTPRPQPGNPRPRMFRLTEDGGVINRLGFNNEGHDAMRMRLVGGRPSGLLGINIGANKDAADFAADYVAGIGALSAFADYFTVNISSPNTPGLRDLQARAALDDLLARVIGARDATAERPPVFLKIAPDLELGGLDDVVDVALARGVDGLIVSNTTIARPATLRSSYASEGGGLSGRPLMRRATWALAQTFLRTEGRVPLIGVGGIDSAEDAWTKIRAGASLLQLYSALVYRGPALIDDILNGLKGKLAIENTQLPQVIGRDADTIAKEDVSSV</sequence>
<organism evidence="13 14">
    <name type="scientific">Agaricicola taiwanensis</name>
    <dbReference type="NCBI Taxonomy" id="591372"/>
    <lineage>
        <taxon>Bacteria</taxon>
        <taxon>Pseudomonadati</taxon>
        <taxon>Pseudomonadota</taxon>
        <taxon>Alphaproteobacteria</taxon>
        <taxon>Rhodobacterales</taxon>
        <taxon>Paracoccaceae</taxon>
        <taxon>Agaricicola</taxon>
    </lineage>
</organism>
<comment type="pathway">
    <text evidence="3 11">Pyrimidine metabolism; UMP biosynthesis via de novo pathway; orotate from (S)-dihydroorotate (quinone route): step 1/1.</text>
</comment>
<keyword evidence="14" id="KW-1185">Reference proteome</keyword>
<dbReference type="Gene3D" id="3.20.20.70">
    <property type="entry name" value="Aldolase class I"/>
    <property type="match status" value="1"/>
</dbReference>
<dbReference type="InterPro" id="IPR005720">
    <property type="entry name" value="Dihydroorotate_DH_cat"/>
</dbReference>
<dbReference type="PANTHER" id="PTHR48109:SF4">
    <property type="entry name" value="DIHYDROOROTATE DEHYDROGENASE (QUINONE), MITOCHONDRIAL"/>
    <property type="match status" value="1"/>
</dbReference>
<dbReference type="SUPFAM" id="SSF51395">
    <property type="entry name" value="FMN-linked oxidoreductases"/>
    <property type="match status" value="1"/>
</dbReference>
<dbReference type="UniPathway" id="UPA00070">
    <property type="reaction ID" value="UER00946"/>
</dbReference>
<feature type="binding site" evidence="11">
    <location>
        <position position="238"/>
    </location>
    <ligand>
        <name>FMN</name>
        <dbReference type="ChEBI" id="CHEBI:58210"/>
    </ligand>
</feature>
<dbReference type="InterPro" id="IPR005719">
    <property type="entry name" value="Dihydroorotate_DH_2"/>
</dbReference>
<feature type="active site" description="Nucleophile" evidence="11">
    <location>
        <position position="172"/>
    </location>
</feature>
<comment type="cofactor">
    <cofactor evidence="11">
        <name>FMN</name>
        <dbReference type="ChEBI" id="CHEBI:58210"/>
    </cofactor>
    <text evidence="11">Binds 1 FMN per subunit.</text>
</comment>
<dbReference type="AlphaFoldDB" id="A0A8J2YFM7"/>
<dbReference type="Pfam" id="PF01180">
    <property type="entry name" value="DHO_dh"/>
    <property type="match status" value="1"/>
</dbReference>